<dbReference type="Proteomes" id="UP000813461">
    <property type="component" value="Unassembled WGS sequence"/>
</dbReference>
<gene>
    <name evidence="2" type="ORF">FB567DRAFT_539260</name>
</gene>
<accession>A0A8K0QU74</accession>
<dbReference type="OrthoDB" id="10573811at2759"/>
<organism evidence="2 3">
    <name type="scientific">Paraphoma chrysanthemicola</name>
    <dbReference type="NCBI Taxonomy" id="798071"/>
    <lineage>
        <taxon>Eukaryota</taxon>
        <taxon>Fungi</taxon>
        <taxon>Dikarya</taxon>
        <taxon>Ascomycota</taxon>
        <taxon>Pezizomycotina</taxon>
        <taxon>Dothideomycetes</taxon>
        <taxon>Pleosporomycetidae</taxon>
        <taxon>Pleosporales</taxon>
        <taxon>Pleosporineae</taxon>
        <taxon>Phaeosphaeriaceae</taxon>
        <taxon>Paraphoma</taxon>
    </lineage>
</organism>
<feature type="compositionally biased region" description="Low complexity" evidence="1">
    <location>
        <begin position="94"/>
        <end position="117"/>
    </location>
</feature>
<keyword evidence="3" id="KW-1185">Reference proteome</keyword>
<evidence type="ECO:0000313" key="3">
    <source>
        <dbReference type="Proteomes" id="UP000813461"/>
    </source>
</evidence>
<evidence type="ECO:0000256" key="1">
    <source>
        <dbReference type="SAM" id="MobiDB-lite"/>
    </source>
</evidence>
<evidence type="ECO:0000313" key="2">
    <source>
        <dbReference type="EMBL" id="KAH7070812.1"/>
    </source>
</evidence>
<dbReference type="AlphaFoldDB" id="A0A8K0QU74"/>
<reference evidence="2" key="1">
    <citation type="journal article" date="2021" name="Nat. Commun.">
        <title>Genetic determinants of endophytism in the Arabidopsis root mycobiome.</title>
        <authorList>
            <person name="Mesny F."/>
            <person name="Miyauchi S."/>
            <person name="Thiergart T."/>
            <person name="Pickel B."/>
            <person name="Atanasova L."/>
            <person name="Karlsson M."/>
            <person name="Huettel B."/>
            <person name="Barry K.W."/>
            <person name="Haridas S."/>
            <person name="Chen C."/>
            <person name="Bauer D."/>
            <person name="Andreopoulos W."/>
            <person name="Pangilinan J."/>
            <person name="LaButti K."/>
            <person name="Riley R."/>
            <person name="Lipzen A."/>
            <person name="Clum A."/>
            <person name="Drula E."/>
            <person name="Henrissat B."/>
            <person name="Kohler A."/>
            <person name="Grigoriev I.V."/>
            <person name="Martin F.M."/>
            <person name="Hacquard S."/>
        </authorList>
    </citation>
    <scope>NUCLEOTIDE SEQUENCE</scope>
    <source>
        <strain evidence="2">MPI-SDFR-AT-0120</strain>
    </source>
</reference>
<feature type="region of interest" description="Disordered" evidence="1">
    <location>
        <begin position="1"/>
        <end position="125"/>
    </location>
</feature>
<sequence length="227" mass="24199">MAQQSKISDSSRKRPRTRSSSSDDDNKGRPTKQARRAAAVGSRHGNEADSSVSPSSMLPSSIGGTPVPRGRGLPPSQAGTSVHGPMAGAGGAEGSDAATQNGVPHSTPSNMTPPSSSERPVPARQQLTRDPTATRFEYYVVKMEVRGNEAPTNIRMIRDIEPDVELVDRAALWARWGKSFFREQVGTGTGTQQPEQRGWVPKGKAFFNTVAGKVYAINDSVNEALGV</sequence>
<dbReference type="EMBL" id="JAGMVJ010000026">
    <property type="protein sequence ID" value="KAH7070812.1"/>
    <property type="molecule type" value="Genomic_DNA"/>
</dbReference>
<feature type="compositionally biased region" description="Low complexity" evidence="1">
    <location>
        <begin position="50"/>
        <end position="61"/>
    </location>
</feature>
<comment type="caution">
    <text evidence="2">The sequence shown here is derived from an EMBL/GenBank/DDBJ whole genome shotgun (WGS) entry which is preliminary data.</text>
</comment>
<name>A0A8K0QU74_9PLEO</name>
<proteinExistence type="predicted"/>
<protein>
    <submittedName>
        <fullName evidence="2">Uncharacterized protein</fullName>
    </submittedName>
</protein>